<dbReference type="AlphaFoldDB" id="A0A099I8E6"/>
<dbReference type="EMBL" id="JQIF01000032">
    <property type="protein sequence ID" value="KGJ53826.1"/>
    <property type="molecule type" value="Genomic_DNA"/>
</dbReference>
<dbReference type="Proteomes" id="UP000030008">
    <property type="component" value="Unassembled WGS sequence"/>
</dbReference>
<feature type="transmembrane region" description="Helical" evidence="1">
    <location>
        <begin position="28"/>
        <end position="46"/>
    </location>
</feature>
<proteinExistence type="predicted"/>
<reference evidence="2 3" key="1">
    <citation type="submission" date="2014-08" db="EMBL/GenBank/DDBJ databases">
        <title>Clostridium innocuum, an unnegligible vancomycin-resistant pathogen causing extra-intestinal infections.</title>
        <authorList>
            <person name="Feng Y."/>
            <person name="Chiu C.-H."/>
        </authorList>
    </citation>
    <scope>NUCLEOTIDE SEQUENCE [LARGE SCALE GENOMIC DNA]</scope>
    <source>
        <strain evidence="2 3">AN88</strain>
    </source>
</reference>
<name>A0A099I8E6_CLOIN</name>
<keyword evidence="1" id="KW-0472">Membrane</keyword>
<gene>
    <name evidence="2" type="ORF">CIAN88_07090</name>
</gene>
<feature type="transmembrane region" description="Helical" evidence="1">
    <location>
        <begin position="85"/>
        <end position="103"/>
    </location>
</feature>
<feature type="transmembrane region" description="Helical" evidence="1">
    <location>
        <begin position="58"/>
        <end position="73"/>
    </location>
</feature>
<dbReference type="RefSeq" id="WP_044904757.1">
    <property type="nucleotide sequence ID" value="NZ_JQIF01000032.1"/>
</dbReference>
<sequence>MLTIGLSTLLFLTFAGLGNLLLIMNETAYMLVPLYAVLLLFGRLFYREANCKALEGKDFLLTLVIVLLFLGYFEWRQELFDFTTFWYLYLTTFIAFMLYADSIRFKSLM</sequence>
<evidence type="ECO:0000313" key="2">
    <source>
        <dbReference type="EMBL" id="KGJ53826.1"/>
    </source>
</evidence>
<accession>A0A099I8E6</accession>
<organism evidence="2 3">
    <name type="scientific">Clostridium innocuum</name>
    <dbReference type="NCBI Taxonomy" id="1522"/>
    <lineage>
        <taxon>Bacteria</taxon>
        <taxon>Bacillati</taxon>
        <taxon>Bacillota</taxon>
        <taxon>Clostridia</taxon>
        <taxon>Eubacteriales</taxon>
        <taxon>Clostridiaceae</taxon>
        <taxon>Clostridium</taxon>
    </lineage>
</organism>
<keyword evidence="1" id="KW-0812">Transmembrane</keyword>
<comment type="caution">
    <text evidence="2">The sequence shown here is derived from an EMBL/GenBank/DDBJ whole genome shotgun (WGS) entry which is preliminary data.</text>
</comment>
<evidence type="ECO:0000256" key="1">
    <source>
        <dbReference type="SAM" id="Phobius"/>
    </source>
</evidence>
<keyword evidence="1" id="KW-1133">Transmembrane helix</keyword>
<protein>
    <submittedName>
        <fullName evidence="2">Uncharacterized protein</fullName>
    </submittedName>
</protein>
<evidence type="ECO:0000313" key="3">
    <source>
        <dbReference type="Proteomes" id="UP000030008"/>
    </source>
</evidence>